<dbReference type="KEGG" id="aace:A0U92_16320"/>
<organism evidence="1 2">
    <name type="scientific">Acetobacter aceti</name>
    <dbReference type="NCBI Taxonomy" id="435"/>
    <lineage>
        <taxon>Bacteria</taxon>
        <taxon>Pseudomonadati</taxon>
        <taxon>Pseudomonadota</taxon>
        <taxon>Alphaproteobacteria</taxon>
        <taxon>Acetobacterales</taxon>
        <taxon>Acetobacteraceae</taxon>
        <taxon>Acetobacter</taxon>
        <taxon>Acetobacter subgen. Acetobacter</taxon>
    </lineage>
</organism>
<sequence>MRGRIERIRNYARAQGWRTGENPARWRGHLSAILASPSKVMKSGHFAIIDWKDIAHLFRSSRNSTAVSILLPYRQKIYLVAHLMMAADIPFQEAFVDVAFLSVTPASPPYGDS</sequence>
<keyword evidence="2" id="KW-1185">Reference proteome</keyword>
<evidence type="ECO:0000313" key="2">
    <source>
        <dbReference type="Proteomes" id="UP000188937"/>
    </source>
</evidence>
<reference evidence="1 2" key="1">
    <citation type="submission" date="2016-03" db="EMBL/GenBank/DDBJ databases">
        <title>Acetic acid bacteria sequencing.</title>
        <authorList>
            <person name="Brandt J."/>
            <person name="Jakob F."/>
            <person name="Vogel R.F."/>
        </authorList>
    </citation>
    <scope>NUCLEOTIDE SEQUENCE [LARGE SCALE GENOMIC DNA]</scope>
    <source>
        <strain evidence="1 2">TMW2.1153</strain>
    </source>
</reference>
<proteinExistence type="predicted"/>
<dbReference type="EMBL" id="CP014692">
    <property type="protein sequence ID" value="AQS86056.1"/>
    <property type="molecule type" value="Genomic_DNA"/>
</dbReference>
<evidence type="ECO:0000313" key="1">
    <source>
        <dbReference type="EMBL" id="AQS86056.1"/>
    </source>
</evidence>
<accession>A0A1U9KJX0</accession>
<protein>
    <submittedName>
        <fullName evidence="1">Uncharacterized protein</fullName>
    </submittedName>
</protein>
<gene>
    <name evidence="1" type="ORF">A0U92_16320</name>
</gene>
<name>A0A1U9KJX0_ACEAC</name>
<dbReference type="Proteomes" id="UP000188937">
    <property type="component" value="Chromosome"/>
</dbReference>
<dbReference type="AlphaFoldDB" id="A0A1U9KJX0"/>